<dbReference type="Proteomes" id="UP001232973">
    <property type="component" value="Unassembled WGS sequence"/>
</dbReference>
<evidence type="ECO:0000313" key="3">
    <source>
        <dbReference type="Proteomes" id="UP001232973"/>
    </source>
</evidence>
<keyword evidence="1" id="KW-1133">Transmembrane helix</keyword>
<keyword evidence="3" id="KW-1185">Reference proteome</keyword>
<accession>A0ABT9XLP1</accession>
<comment type="caution">
    <text evidence="2">The sequence shown here is derived from an EMBL/GenBank/DDBJ whole genome shotgun (WGS) entry which is preliminary data.</text>
</comment>
<evidence type="ECO:0000256" key="1">
    <source>
        <dbReference type="SAM" id="Phobius"/>
    </source>
</evidence>
<name>A0ABT9XLP1_9BACL</name>
<evidence type="ECO:0000313" key="2">
    <source>
        <dbReference type="EMBL" id="MDQ0191228.1"/>
    </source>
</evidence>
<keyword evidence="1" id="KW-0812">Transmembrane</keyword>
<reference evidence="2 3" key="1">
    <citation type="submission" date="2023-07" db="EMBL/GenBank/DDBJ databases">
        <title>Genomic Encyclopedia of Type Strains, Phase IV (KMG-IV): sequencing the most valuable type-strain genomes for metagenomic binning, comparative biology and taxonomic classification.</title>
        <authorList>
            <person name="Goeker M."/>
        </authorList>
    </citation>
    <scope>NUCLEOTIDE SEQUENCE [LARGE SCALE GENOMIC DNA]</scope>
    <source>
        <strain evidence="2 3">DSM 4006</strain>
    </source>
</reference>
<dbReference type="RefSeq" id="WP_274456273.1">
    <property type="nucleotide sequence ID" value="NZ_CP067097.1"/>
</dbReference>
<protein>
    <submittedName>
        <fullName evidence="2">CDP-diglyceride synthetase</fullName>
    </submittedName>
</protein>
<gene>
    <name evidence="2" type="ORF">J2S03_003097</name>
</gene>
<sequence>MKKTMTIRYILFGVLFALVIAGLVSHSYPVLIGCVVAAVILGVIGDKIESAPTEPFRKYNEKHHRHHHHTKA</sequence>
<proteinExistence type="predicted"/>
<dbReference type="EMBL" id="JAUSTP010000035">
    <property type="protein sequence ID" value="MDQ0191228.1"/>
    <property type="molecule type" value="Genomic_DNA"/>
</dbReference>
<feature type="transmembrane region" description="Helical" evidence="1">
    <location>
        <begin position="30"/>
        <end position="48"/>
    </location>
</feature>
<dbReference type="PROSITE" id="PS51257">
    <property type="entry name" value="PROKAR_LIPOPROTEIN"/>
    <property type="match status" value="1"/>
</dbReference>
<organism evidence="2 3">
    <name type="scientific">Alicyclobacillus cycloheptanicus</name>
    <dbReference type="NCBI Taxonomy" id="1457"/>
    <lineage>
        <taxon>Bacteria</taxon>
        <taxon>Bacillati</taxon>
        <taxon>Bacillota</taxon>
        <taxon>Bacilli</taxon>
        <taxon>Bacillales</taxon>
        <taxon>Alicyclobacillaceae</taxon>
        <taxon>Alicyclobacillus</taxon>
    </lineage>
</organism>
<keyword evidence="1" id="KW-0472">Membrane</keyword>
<feature type="transmembrane region" description="Helical" evidence="1">
    <location>
        <begin position="7"/>
        <end position="24"/>
    </location>
</feature>